<organism evidence="1 2">
    <name type="scientific">Bathymodiolus thermophilus thioautotrophic gill symbiont</name>
    <dbReference type="NCBI Taxonomy" id="2360"/>
    <lineage>
        <taxon>Bacteria</taxon>
        <taxon>Pseudomonadati</taxon>
        <taxon>Pseudomonadota</taxon>
        <taxon>Gammaproteobacteria</taxon>
        <taxon>sulfur-oxidizing symbionts</taxon>
    </lineage>
</organism>
<dbReference type="EMBL" id="CAHJWF010000472">
    <property type="protein sequence ID" value="CAB5507792.1"/>
    <property type="molecule type" value="Genomic_DNA"/>
</dbReference>
<dbReference type="InterPro" id="IPR001387">
    <property type="entry name" value="Cro/C1-type_HTH"/>
</dbReference>
<evidence type="ECO:0000313" key="1">
    <source>
        <dbReference type="EMBL" id="CAB5507792.1"/>
    </source>
</evidence>
<evidence type="ECO:0000313" key="2">
    <source>
        <dbReference type="Proteomes" id="UP000626656"/>
    </source>
</evidence>
<name>A0ABM8MBJ2_9GAMM</name>
<gene>
    <name evidence="1" type="ORF">AZO1586I_2067</name>
</gene>
<dbReference type="Proteomes" id="UP000626656">
    <property type="component" value="Unassembled WGS sequence"/>
</dbReference>
<comment type="caution">
    <text evidence="1">The sequence shown here is derived from an EMBL/GenBank/DDBJ whole genome shotgun (WGS) entry which is preliminary data.</text>
</comment>
<dbReference type="InterPro" id="IPR010982">
    <property type="entry name" value="Lambda_DNA-bd_dom_sf"/>
</dbReference>
<dbReference type="Gene3D" id="1.10.260.40">
    <property type="entry name" value="lambda repressor-like DNA-binding domains"/>
    <property type="match status" value="1"/>
</dbReference>
<proteinExistence type="predicted"/>
<sequence>MRLIPKKTTHMWFFINENGKYNRNRITDLVLRKIVKNIKHERKKRKMSQLNLAMAMAHESVSLISFIETGIKNQRFNLIHLISIVKILDI</sequence>
<dbReference type="CDD" id="cd00093">
    <property type="entry name" value="HTH_XRE"/>
    <property type="match status" value="1"/>
</dbReference>
<accession>A0ABM8MBJ2</accession>
<evidence type="ECO:0008006" key="3">
    <source>
        <dbReference type="Google" id="ProtNLM"/>
    </source>
</evidence>
<reference evidence="1 2" key="1">
    <citation type="submission" date="2020-05" db="EMBL/GenBank/DDBJ databases">
        <authorList>
            <person name="Petersen J."/>
            <person name="Sayavedra L."/>
        </authorList>
    </citation>
    <scope>NUCLEOTIDE SEQUENCE [LARGE SCALE GENOMIC DNA]</scope>
    <source>
        <strain evidence="1">B azoricus SOX ET2 1586I</strain>
    </source>
</reference>
<dbReference type="SUPFAM" id="SSF47413">
    <property type="entry name" value="lambda repressor-like DNA-binding domains"/>
    <property type="match status" value="1"/>
</dbReference>
<protein>
    <recommendedName>
        <fullName evidence="3">HTH cro/C1-type domain-containing protein</fullName>
    </recommendedName>
</protein>
<keyword evidence="2" id="KW-1185">Reference proteome</keyword>